<dbReference type="InterPro" id="IPR016102">
    <property type="entry name" value="Succinyl-CoA_synth-like"/>
</dbReference>
<gene>
    <name evidence="3" type="ORF">NPX13_g10295</name>
</gene>
<dbReference type="EMBL" id="JANPWZ010002842">
    <property type="protein sequence ID" value="KAJ3555741.1"/>
    <property type="molecule type" value="Genomic_DNA"/>
</dbReference>
<comment type="caution">
    <text evidence="3">The sequence shown here is derived from an EMBL/GenBank/DDBJ whole genome shotgun (WGS) entry which is preliminary data.</text>
</comment>
<evidence type="ECO:0000259" key="2">
    <source>
        <dbReference type="SMART" id="SM00881"/>
    </source>
</evidence>
<proteinExistence type="predicted"/>
<evidence type="ECO:0000256" key="1">
    <source>
        <dbReference type="SAM" id="MobiDB-lite"/>
    </source>
</evidence>
<feature type="compositionally biased region" description="Polar residues" evidence="1">
    <location>
        <begin position="345"/>
        <end position="360"/>
    </location>
</feature>
<dbReference type="PANTHER" id="PTHR11117:SF6">
    <property type="entry name" value="SYNTHETASE SUBUNIT ALPHA, PUTATIVE (AFU_ORTHOLOGUE AFUA_1G10830)-RELATED"/>
    <property type="match status" value="1"/>
</dbReference>
<dbReference type="GO" id="GO:0009361">
    <property type="term" value="C:succinate-CoA ligase complex (ADP-forming)"/>
    <property type="evidence" value="ECO:0007669"/>
    <property type="project" value="TreeGrafter"/>
</dbReference>
<dbReference type="InterPro" id="IPR005811">
    <property type="entry name" value="SUCC_ACL_C"/>
</dbReference>
<dbReference type="GO" id="GO:0005739">
    <property type="term" value="C:mitochondrion"/>
    <property type="evidence" value="ECO:0007669"/>
    <property type="project" value="TreeGrafter"/>
</dbReference>
<reference evidence="3" key="1">
    <citation type="submission" date="2022-07" db="EMBL/GenBank/DDBJ databases">
        <title>Genome Sequence of Xylaria arbuscula.</title>
        <authorList>
            <person name="Buettner E."/>
        </authorList>
    </citation>
    <scope>NUCLEOTIDE SEQUENCE</scope>
    <source>
        <strain evidence="3">VT107</strain>
    </source>
</reference>
<dbReference type="InterPro" id="IPR036291">
    <property type="entry name" value="NAD(P)-bd_dom_sf"/>
</dbReference>
<dbReference type="InterPro" id="IPR003781">
    <property type="entry name" value="CoA-bd"/>
</dbReference>
<protein>
    <recommendedName>
        <fullName evidence="2">CoA-binding domain-containing protein</fullName>
    </recommendedName>
</protein>
<evidence type="ECO:0000313" key="3">
    <source>
        <dbReference type="EMBL" id="KAJ3555741.1"/>
    </source>
</evidence>
<dbReference type="GO" id="GO:0006099">
    <property type="term" value="P:tricarboxylic acid cycle"/>
    <property type="evidence" value="ECO:0007669"/>
    <property type="project" value="TreeGrafter"/>
</dbReference>
<dbReference type="FunFam" id="3.40.50.720:FF:000340">
    <property type="entry name" value="Succinyl-CoA synthetase subunit alpha"/>
    <property type="match status" value="1"/>
</dbReference>
<feature type="region of interest" description="Disordered" evidence="1">
    <location>
        <begin position="345"/>
        <end position="389"/>
    </location>
</feature>
<dbReference type="SUPFAM" id="SSF52210">
    <property type="entry name" value="Succinyl-CoA synthetase domains"/>
    <property type="match status" value="1"/>
</dbReference>
<dbReference type="Gene3D" id="3.40.50.720">
    <property type="entry name" value="NAD(P)-binding Rossmann-like Domain"/>
    <property type="match status" value="1"/>
</dbReference>
<dbReference type="SMART" id="SM00881">
    <property type="entry name" value="CoA_binding"/>
    <property type="match status" value="1"/>
</dbReference>
<feature type="compositionally biased region" description="Low complexity" evidence="1">
    <location>
        <begin position="361"/>
        <end position="389"/>
    </location>
</feature>
<accession>A0A9W8TGX5</accession>
<dbReference type="SUPFAM" id="SSF51735">
    <property type="entry name" value="NAD(P)-binding Rossmann-fold domains"/>
    <property type="match status" value="1"/>
</dbReference>
<dbReference type="Proteomes" id="UP001148614">
    <property type="component" value="Unassembled WGS sequence"/>
</dbReference>
<dbReference type="PANTHER" id="PTHR11117">
    <property type="entry name" value="SUCCINYL-COA LIGASE SUBUNIT ALPHA"/>
    <property type="match status" value="1"/>
</dbReference>
<feature type="domain" description="CoA-binding" evidence="2">
    <location>
        <begin position="46"/>
        <end position="141"/>
    </location>
</feature>
<dbReference type="GO" id="GO:0004775">
    <property type="term" value="F:succinate-CoA ligase (ADP-forming) activity"/>
    <property type="evidence" value="ECO:0007669"/>
    <property type="project" value="TreeGrafter"/>
</dbReference>
<organism evidence="3 4">
    <name type="scientific">Xylaria arbuscula</name>
    <dbReference type="NCBI Taxonomy" id="114810"/>
    <lineage>
        <taxon>Eukaryota</taxon>
        <taxon>Fungi</taxon>
        <taxon>Dikarya</taxon>
        <taxon>Ascomycota</taxon>
        <taxon>Pezizomycotina</taxon>
        <taxon>Sordariomycetes</taxon>
        <taxon>Xylariomycetidae</taxon>
        <taxon>Xylariales</taxon>
        <taxon>Xylariaceae</taxon>
        <taxon>Xylaria</taxon>
    </lineage>
</organism>
<sequence length="389" mass="41608">MISRSTLHGVPRGNLTKQAACRTIATRSFSNSLVRRNYDQTLKNLKIGSHTRVIFQGFTGRQATANAKESIQWGTNIVGGVRPGYEGEHLGLPVLPTVRKAMEVLKPDATGIYVAAQQAAAAIEEAIEAEVPLVVAVAEHIPLHDIIRILLEDEDTEAIALVGEIGGDAEIEVAEFIKEYRARTEKPKPIAALIGGIEAVTGRIMGHAGAFTLPGEPSPQDKIKALQAANCTIVNHPSRFGPVLKSILEVGSTPSTYGVALPSSAGARFQQGRGIHTAIRRPNLNNTTTASHLPRQTRSIYLTQTTAFDMLRQRGIPVVEGNRSTPPESHESRLLAVSVNRSTRSPCIITSPSTNVSPQNTSAPSHSISTSTATTRTSSPLSATYSRPS</sequence>
<dbReference type="Pfam" id="PF02629">
    <property type="entry name" value="CoA_binding"/>
    <property type="match status" value="1"/>
</dbReference>
<keyword evidence="4" id="KW-1185">Reference proteome</keyword>
<name>A0A9W8TGX5_9PEZI</name>
<dbReference type="GO" id="GO:0004776">
    <property type="term" value="F:succinate-CoA ligase (GDP-forming) activity"/>
    <property type="evidence" value="ECO:0007669"/>
    <property type="project" value="TreeGrafter"/>
</dbReference>
<dbReference type="Pfam" id="PF00549">
    <property type="entry name" value="Ligase_CoA"/>
    <property type="match status" value="1"/>
</dbReference>
<dbReference type="AlphaFoldDB" id="A0A9W8TGX5"/>
<evidence type="ECO:0000313" key="4">
    <source>
        <dbReference type="Proteomes" id="UP001148614"/>
    </source>
</evidence>
<dbReference type="VEuPathDB" id="FungiDB:F4678DRAFT_447385"/>